<evidence type="ECO:0000313" key="9">
    <source>
        <dbReference type="EMBL" id="KZM81642.1"/>
    </source>
</evidence>
<dbReference type="Proteomes" id="UP000077755">
    <property type="component" value="Chromosome 9"/>
</dbReference>
<comment type="similarity">
    <text evidence="2">Belongs to the peptidase S54 family.</text>
</comment>
<dbReference type="EMBL" id="LNRQ01000009">
    <property type="protein sequence ID" value="KZM81642.1"/>
    <property type="molecule type" value="Genomic_DNA"/>
</dbReference>
<feature type="region of interest" description="Disordered" evidence="6">
    <location>
        <begin position="1"/>
        <end position="21"/>
    </location>
</feature>
<protein>
    <recommendedName>
        <fullName evidence="8">Peptidase S54 rhomboid domain-containing protein</fullName>
    </recommendedName>
</protein>
<feature type="transmembrane region" description="Helical" evidence="7">
    <location>
        <begin position="283"/>
        <end position="303"/>
    </location>
</feature>
<dbReference type="OMA" id="IFADRAP"/>
<dbReference type="InterPro" id="IPR035952">
    <property type="entry name" value="Rhomboid-like_sf"/>
</dbReference>
<dbReference type="Gene3D" id="1.20.1540.10">
    <property type="entry name" value="Rhomboid-like"/>
    <property type="match status" value="1"/>
</dbReference>
<dbReference type="InterPro" id="IPR050925">
    <property type="entry name" value="Rhomboid_protease_S54"/>
</dbReference>
<dbReference type="GO" id="GO:0004252">
    <property type="term" value="F:serine-type endopeptidase activity"/>
    <property type="evidence" value="ECO:0007669"/>
    <property type="project" value="InterPro"/>
</dbReference>
<feature type="transmembrane region" description="Helical" evidence="7">
    <location>
        <begin position="229"/>
        <end position="247"/>
    </location>
</feature>
<dbReference type="STRING" id="79200.A0A175YFP2"/>
<feature type="transmembrane region" description="Helical" evidence="7">
    <location>
        <begin position="205"/>
        <end position="223"/>
    </location>
</feature>
<evidence type="ECO:0000256" key="7">
    <source>
        <dbReference type="SAM" id="Phobius"/>
    </source>
</evidence>
<evidence type="ECO:0000313" key="11">
    <source>
        <dbReference type="Proteomes" id="UP000077755"/>
    </source>
</evidence>
<dbReference type="KEGG" id="dcr:108203130"/>
<reference evidence="9" key="1">
    <citation type="journal article" date="2016" name="Nat. Genet.">
        <title>A high-quality carrot genome assembly provides new insights into carotenoid accumulation and asterid genome evolution.</title>
        <authorList>
            <person name="Iorizzo M."/>
            <person name="Ellison S."/>
            <person name="Senalik D."/>
            <person name="Zeng P."/>
            <person name="Satapoomin P."/>
            <person name="Huang J."/>
            <person name="Bowman M."/>
            <person name="Iovene M."/>
            <person name="Sanseverino W."/>
            <person name="Cavagnaro P."/>
            <person name="Yildiz M."/>
            <person name="Macko-Podgorni A."/>
            <person name="Moranska E."/>
            <person name="Grzebelus E."/>
            <person name="Grzebelus D."/>
            <person name="Ashrafi H."/>
            <person name="Zheng Z."/>
            <person name="Cheng S."/>
            <person name="Spooner D."/>
            <person name="Van Deynze A."/>
            <person name="Simon P."/>
        </authorList>
    </citation>
    <scope>NUCLEOTIDE SEQUENCE [LARGE SCALE GENOMIC DNA]</scope>
    <source>
        <tissue evidence="9">Leaf</tissue>
    </source>
</reference>
<evidence type="ECO:0000256" key="6">
    <source>
        <dbReference type="SAM" id="MobiDB-lite"/>
    </source>
</evidence>
<gene>
    <name evidence="9" type="ORF">DCAR_029255</name>
    <name evidence="10" type="ORF">DCAR_0933682</name>
</gene>
<dbReference type="InterPro" id="IPR022764">
    <property type="entry name" value="Peptidase_S54_rhomboid_dom"/>
</dbReference>
<evidence type="ECO:0000256" key="3">
    <source>
        <dbReference type="ARBA" id="ARBA00022692"/>
    </source>
</evidence>
<dbReference type="PANTHER" id="PTHR43731">
    <property type="entry name" value="RHOMBOID PROTEASE"/>
    <property type="match status" value="1"/>
</dbReference>
<name>A0A175YFP2_DAUCS</name>
<keyword evidence="4 7" id="KW-1133">Transmembrane helix</keyword>
<accession>A0A175YFP2</accession>
<evidence type="ECO:0000256" key="4">
    <source>
        <dbReference type="ARBA" id="ARBA00022989"/>
    </source>
</evidence>
<evidence type="ECO:0000259" key="8">
    <source>
        <dbReference type="Pfam" id="PF01694"/>
    </source>
</evidence>
<feature type="transmembrane region" description="Helical" evidence="7">
    <location>
        <begin position="127"/>
        <end position="146"/>
    </location>
</feature>
<organism evidence="9">
    <name type="scientific">Daucus carota subsp. sativus</name>
    <name type="common">Carrot</name>
    <dbReference type="NCBI Taxonomy" id="79200"/>
    <lineage>
        <taxon>Eukaryota</taxon>
        <taxon>Viridiplantae</taxon>
        <taxon>Streptophyta</taxon>
        <taxon>Embryophyta</taxon>
        <taxon>Tracheophyta</taxon>
        <taxon>Spermatophyta</taxon>
        <taxon>Magnoliopsida</taxon>
        <taxon>eudicotyledons</taxon>
        <taxon>Gunneridae</taxon>
        <taxon>Pentapetalae</taxon>
        <taxon>asterids</taxon>
        <taxon>campanulids</taxon>
        <taxon>Apiales</taxon>
        <taxon>Apiaceae</taxon>
        <taxon>Apioideae</taxon>
        <taxon>Scandiceae</taxon>
        <taxon>Daucinae</taxon>
        <taxon>Daucus</taxon>
        <taxon>Daucus sect. Daucus</taxon>
    </lineage>
</organism>
<comment type="subcellular location">
    <subcellularLocation>
        <location evidence="1">Membrane</location>
        <topology evidence="1">Multi-pass membrane protein</topology>
    </subcellularLocation>
</comment>
<keyword evidence="3 7" id="KW-0812">Transmembrane</keyword>
<dbReference type="Pfam" id="PF01694">
    <property type="entry name" value="Rhomboid"/>
    <property type="match status" value="1"/>
</dbReference>
<evidence type="ECO:0000256" key="5">
    <source>
        <dbReference type="ARBA" id="ARBA00023136"/>
    </source>
</evidence>
<dbReference type="OrthoDB" id="418595at2759"/>
<evidence type="ECO:0000313" key="10">
    <source>
        <dbReference type="EMBL" id="WOH14166.1"/>
    </source>
</evidence>
<proteinExistence type="inferred from homology"/>
<sequence length="333" mass="36888">MRMAGFASIPNDPTSSSPLRFNRVGPTPLHLITTSAGLRLGDVLRRRFTADATHLGLVLNSSIEEVLHRRIHHFDGYIFLQRSYDAWAAKWSSTLLFFGGEGSKNNYLRGRNSQMNSSRKDAFSRRGLTTVLIAVNVVVYLAQMATQGKLMLWGAKINSLIDRGQLWRLVSSSFLHANIGHLLINCYSLNSIGPTVEKYSGPGRYMAIYFISAVAASTMSYWFCKAPAVGASGAIFGLVGSYAMFIFRHRYLSNESGEGLQHVARIIMLNAVIGLMSKGIDNWGHFGGFIGGVGASWLLGPAWEYKMLTNDKRRAFVDKAPIFSLIKPKRRPS</sequence>
<dbReference type="Gramene" id="KZM81642">
    <property type="protein sequence ID" value="KZM81642"/>
    <property type="gene ID" value="DCAR_029255"/>
</dbReference>
<keyword evidence="11" id="KW-1185">Reference proteome</keyword>
<dbReference type="GO" id="GO:0009706">
    <property type="term" value="C:chloroplast inner membrane"/>
    <property type="evidence" value="ECO:0007669"/>
    <property type="project" value="EnsemblPlants"/>
</dbReference>
<reference evidence="10" key="2">
    <citation type="submission" date="2022-03" db="EMBL/GenBank/DDBJ databases">
        <title>Draft title - Genomic analysis of global carrot germplasm unveils the trajectory of domestication and the origin of high carotenoid orange carrot.</title>
        <authorList>
            <person name="Iorizzo M."/>
            <person name="Ellison S."/>
            <person name="Senalik D."/>
            <person name="Macko-Podgorni A."/>
            <person name="Grzebelus D."/>
            <person name="Bostan H."/>
            <person name="Rolling W."/>
            <person name="Curaba J."/>
            <person name="Simon P."/>
        </authorList>
    </citation>
    <scope>NUCLEOTIDE SEQUENCE</scope>
    <source>
        <tissue evidence="10">Leaf</tissue>
    </source>
</reference>
<evidence type="ECO:0000256" key="1">
    <source>
        <dbReference type="ARBA" id="ARBA00004141"/>
    </source>
</evidence>
<evidence type="ECO:0000256" key="2">
    <source>
        <dbReference type="ARBA" id="ARBA00009045"/>
    </source>
</evidence>
<dbReference type="SUPFAM" id="SSF144091">
    <property type="entry name" value="Rhomboid-like"/>
    <property type="match status" value="1"/>
</dbReference>
<dbReference type="FunFam" id="1.20.1540.10:FF:000015">
    <property type="entry name" value="RHOMBOID-like protein 10 chloroplastic"/>
    <property type="match status" value="1"/>
</dbReference>
<dbReference type="EMBL" id="CP093351">
    <property type="protein sequence ID" value="WOH14166.1"/>
    <property type="molecule type" value="Genomic_DNA"/>
</dbReference>
<feature type="domain" description="Peptidase S54 rhomboid" evidence="8">
    <location>
        <begin position="163"/>
        <end position="300"/>
    </location>
</feature>
<dbReference type="GO" id="GO:0006654">
    <property type="term" value="P:phosphatidic acid biosynthetic process"/>
    <property type="evidence" value="ECO:0007669"/>
    <property type="project" value="EnsemblPlants"/>
</dbReference>
<keyword evidence="5 7" id="KW-0472">Membrane</keyword>
<dbReference type="PANTHER" id="PTHR43731:SF26">
    <property type="entry name" value="RHOMBOID-LIKE PROTEIN 10, CHLOROPLASTIC"/>
    <property type="match status" value="1"/>
</dbReference>
<dbReference type="GO" id="GO:0019374">
    <property type="term" value="P:galactolipid metabolic process"/>
    <property type="evidence" value="ECO:0007669"/>
    <property type="project" value="EnsemblPlants"/>
</dbReference>
<dbReference type="AlphaFoldDB" id="A0A175YFP2"/>